<comment type="caution">
    <text evidence="3">The sequence shown here is derived from an EMBL/GenBank/DDBJ whole genome shotgun (WGS) entry which is preliminary data.</text>
</comment>
<gene>
    <name evidence="3" type="ORF">CJN711_LOCUS34002</name>
</gene>
<evidence type="ECO:0000313" key="4">
    <source>
        <dbReference type="Proteomes" id="UP000663855"/>
    </source>
</evidence>
<keyword evidence="1" id="KW-0812">Transmembrane</keyword>
<keyword evidence="1" id="KW-0472">Membrane</keyword>
<feature type="transmembrane region" description="Helical" evidence="1">
    <location>
        <begin position="9"/>
        <end position="26"/>
    </location>
</feature>
<evidence type="ECO:0000259" key="2">
    <source>
        <dbReference type="Pfam" id="PF23741"/>
    </source>
</evidence>
<dbReference type="InterPro" id="IPR055588">
    <property type="entry name" value="DUF7164"/>
</dbReference>
<dbReference type="Proteomes" id="UP000663855">
    <property type="component" value="Unassembled WGS sequence"/>
</dbReference>
<dbReference type="EMBL" id="CAJNOV010016440">
    <property type="protein sequence ID" value="CAF1590644.1"/>
    <property type="molecule type" value="Genomic_DNA"/>
</dbReference>
<protein>
    <recommendedName>
        <fullName evidence="2">DUF7164 domain-containing protein</fullName>
    </recommendedName>
</protein>
<dbReference type="AlphaFoldDB" id="A0A816A3Q2"/>
<name>A0A816A3Q2_9BILA</name>
<sequence length="445" mass="50885">MIFLHSKRSVYACSIILTIIVVYNFWNYNPKQKYPFHPISTESPIQISTDVVILSTAAPILQPKQKNAKVIVTPSTITESNQTPTVVHLAVVLSLSKQASHIAEFYLLYESWRFLQNFPPLSRQVVVDLIVFCEQPSCHQLPSACIPLSYKKTVDMIATCFHEILDEEIVQKWNDYLYMTSIEFMLTKEYREATVDYDWILRVDQDAILSPGLLIGLTGKHPIKLYPMQFGGIGHGNEFTKNRLRNIAKKLGYNHSGIHDLCSAWLVNPKDAVKIANLTTIIGRHFLKNEFGAHVPGIENLPAIGEWPKWWRGVTSLYAAEIAINHIYSSTLGRQHQSPAIDTPSFAESSIWGAWHIHCLHNEDYFSKFKHRDELYNFLLSEPADRIQQILNVTSRDKILFQSLREFETIKVNYNIKESNVSVRDYVTALAWKKSYSATGAINLN</sequence>
<feature type="domain" description="DUF7164" evidence="2">
    <location>
        <begin position="85"/>
        <end position="441"/>
    </location>
</feature>
<evidence type="ECO:0000256" key="1">
    <source>
        <dbReference type="SAM" id="Phobius"/>
    </source>
</evidence>
<dbReference type="Pfam" id="PF23741">
    <property type="entry name" value="DUF7164"/>
    <property type="match status" value="1"/>
</dbReference>
<accession>A0A816A3Q2</accession>
<proteinExistence type="predicted"/>
<evidence type="ECO:0000313" key="3">
    <source>
        <dbReference type="EMBL" id="CAF1590644.1"/>
    </source>
</evidence>
<organism evidence="3 4">
    <name type="scientific">Rotaria magnacalcarata</name>
    <dbReference type="NCBI Taxonomy" id="392030"/>
    <lineage>
        <taxon>Eukaryota</taxon>
        <taxon>Metazoa</taxon>
        <taxon>Spiralia</taxon>
        <taxon>Gnathifera</taxon>
        <taxon>Rotifera</taxon>
        <taxon>Eurotatoria</taxon>
        <taxon>Bdelloidea</taxon>
        <taxon>Philodinida</taxon>
        <taxon>Philodinidae</taxon>
        <taxon>Rotaria</taxon>
    </lineage>
</organism>
<keyword evidence="1" id="KW-1133">Transmembrane helix</keyword>
<reference evidence="3" key="1">
    <citation type="submission" date="2021-02" db="EMBL/GenBank/DDBJ databases">
        <authorList>
            <person name="Nowell W R."/>
        </authorList>
    </citation>
    <scope>NUCLEOTIDE SEQUENCE</scope>
</reference>